<dbReference type="Pfam" id="PF14322">
    <property type="entry name" value="SusD-like_3"/>
    <property type="match status" value="1"/>
</dbReference>
<name>A0ABY6IV08_9BACT</name>
<dbReference type="Gene3D" id="1.25.40.390">
    <property type="match status" value="1"/>
</dbReference>
<evidence type="ECO:0000256" key="5">
    <source>
        <dbReference type="ARBA" id="ARBA00023237"/>
    </source>
</evidence>
<gene>
    <name evidence="9" type="ORF">MKQ68_14040</name>
</gene>
<dbReference type="InterPro" id="IPR011990">
    <property type="entry name" value="TPR-like_helical_dom_sf"/>
</dbReference>
<evidence type="ECO:0000259" key="8">
    <source>
        <dbReference type="Pfam" id="PF14322"/>
    </source>
</evidence>
<dbReference type="EMBL" id="CP107006">
    <property type="protein sequence ID" value="UYQ91212.1"/>
    <property type="molecule type" value="Genomic_DNA"/>
</dbReference>
<evidence type="ECO:0000256" key="1">
    <source>
        <dbReference type="ARBA" id="ARBA00004442"/>
    </source>
</evidence>
<evidence type="ECO:0000313" key="10">
    <source>
        <dbReference type="Proteomes" id="UP001162741"/>
    </source>
</evidence>
<dbReference type="PROSITE" id="PS51257">
    <property type="entry name" value="PROKAR_LIPOPROTEIN"/>
    <property type="match status" value="1"/>
</dbReference>
<comment type="subcellular location">
    <subcellularLocation>
        <location evidence="1">Cell outer membrane</location>
    </subcellularLocation>
</comment>
<organism evidence="9 10">
    <name type="scientific">Chitinophaga horti</name>
    <dbReference type="NCBI Taxonomy" id="2920382"/>
    <lineage>
        <taxon>Bacteria</taxon>
        <taxon>Pseudomonadati</taxon>
        <taxon>Bacteroidota</taxon>
        <taxon>Chitinophagia</taxon>
        <taxon>Chitinophagales</taxon>
        <taxon>Chitinophagaceae</taxon>
        <taxon>Chitinophaga</taxon>
    </lineage>
</organism>
<proteinExistence type="inferred from homology"/>
<evidence type="ECO:0000256" key="3">
    <source>
        <dbReference type="ARBA" id="ARBA00022729"/>
    </source>
</evidence>
<feature type="domain" description="RagB/SusD" evidence="7">
    <location>
        <begin position="355"/>
        <end position="626"/>
    </location>
</feature>
<comment type="similarity">
    <text evidence="2">Belongs to the SusD family.</text>
</comment>
<dbReference type="InterPro" id="IPR012944">
    <property type="entry name" value="SusD_RagB_dom"/>
</dbReference>
<feature type="chain" id="PRO_5045386542" evidence="6">
    <location>
        <begin position="20"/>
        <end position="626"/>
    </location>
</feature>
<evidence type="ECO:0000256" key="2">
    <source>
        <dbReference type="ARBA" id="ARBA00006275"/>
    </source>
</evidence>
<evidence type="ECO:0000259" key="7">
    <source>
        <dbReference type="Pfam" id="PF07980"/>
    </source>
</evidence>
<evidence type="ECO:0000313" key="9">
    <source>
        <dbReference type="EMBL" id="UYQ91212.1"/>
    </source>
</evidence>
<keyword evidence="4" id="KW-0472">Membrane</keyword>
<dbReference type="SUPFAM" id="SSF48452">
    <property type="entry name" value="TPR-like"/>
    <property type="match status" value="1"/>
</dbReference>
<keyword evidence="3 6" id="KW-0732">Signal</keyword>
<keyword evidence="5" id="KW-0998">Cell outer membrane</keyword>
<keyword evidence="10" id="KW-1185">Reference proteome</keyword>
<reference evidence="9" key="1">
    <citation type="submission" date="2022-10" db="EMBL/GenBank/DDBJ databases">
        <title>Chitinophaga sp. nov., isolated from soil.</title>
        <authorList>
            <person name="Jeon C.O."/>
        </authorList>
    </citation>
    <scope>NUCLEOTIDE SEQUENCE</scope>
    <source>
        <strain evidence="9">R8</strain>
    </source>
</reference>
<sequence>MKRNRYILALLLTTIGFTACNKYLDVVPEGTASLDDVWKSEQQCQQFVNTLYSQIPPTFYHTFTPDWLAGDDMITSPKGTTRWYPYKSLLYGEETPNNSYFQLMGSKAGTTGSTSHAIYRTIRYCHLLLENVSKVPSLSQQNSNYWKGEALFLIAYYHHLLLQYYGPIVLEKSNISLNAPEEQMYVPRSTYDECVDYIATKYDEAAVLLPPTRPTNELGYATGVMAKAYKSRLLLMAASPQYNGNAADYAEFKNKNGKALMNLTYDPDKWVRARDAAQDAIEMAEANGYRLYTNPSGTAISMFDQGERNYHDAFCEPAFNTDEFIHALGNPTVIQTIQHTGGPRVVLPYNTASFRGNYVPTMEAVEMYYSKNGLPMDVDPETRTLDLYAVAPGDSTVRLHRNREPRFYASVGFDRGKMAFNNDTLILRCRAGELQGDLNNDNAEYQSASGYVLKKFMHKSVYWNNTTKAITFKTMVLPYLRLAELYLNYAEADFEASGTLSQTSLNHLNKIRTRSGLPNFEASWALAGGIPTGDALRKVMHQERSVELLMEGRRYHDLRRWKEANVVMNKKPQSWNLKGRTMADFYKRVPMQESGTRIFEHPKTVWLAIPIDELNVNYNLVKNPGY</sequence>
<evidence type="ECO:0000256" key="6">
    <source>
        <dbReference type="SAM" id="SignalP"/>
    </source>
</evidence>
<dbReference type="Proteomes" id="UP001162741">
    <property type="component" value="Chromosome"/>
</dbReference>
<dbReference type="RefSeq" id="WP_264279682.1">
    <property type="nucleotide sequence ID" value="NZ_CP107006.1"/>
</dbReference>
<dbReference type="InterPro" id="IPR033985">
    <property type="entry name" value="SusD-like_N"/>
</dbReference>
<evidence type="ECO:0000256" key="4">
    <source>
        <dbReference type="ARBA" id="ARBA00023136"/>
    </source>
</evidence>
<dbReference type="Pfam" id="PF07980">
    <property type="entry name" value="SusD_RagB"/>
    <property type="match status" value="1"/>
</dbReference>
<feature type="signal peptide" evidence="6">
    <location>
        <begin position="1"/>
        <end position="19"/>
    </location>
</feature>
<accession>A0ABY6IV08</accession>
<feature type="domain" description="SusD-like N-terminal" evidence="8">
    <location>
        <begin position="102"/>
        <end position="233"/>
    </location>
</feature>
<protein>
    <submittedName>
        <fullName evidence="9">RagB/SusD family nutrient uptake outer membrane protein</fullName>
    </submittedName>
</protein>